<dbReference type="Gene3D" id="3.80.10.10">
    <property type="entry name" value="Ribonuclease Inhibitor"/>
    <property type="match status" value="3"/>
</dbReference>
<keyword evidence="3" id="KW-0936">Ethylene signaling pathway</keyword>
<dbReference type="AlphaFoldDB" id="A0A9E7KRM9"/>
<comment type="similarity">
    <text evidence="6 7">Belongs to the small heat shock protein (HSP20) family.</text>
</comment>
<dbReference type="GO" id="GO:0019005">
    <property type="term" value="C:SCF ubiquitin ligase complex"/>
    <property type="evidence" value="ECO:0007669"/>
    <property type="project" value="TreeGrafter"/>
</dbReference>
<evidence type="ECO:0000256" key="8">
    <source>
        <dbReference type="SAM" id="MobiDB-lite"/>
    </source>
</evidence>
<evidence type="ECO:0000256" key="5">
    <source>
        <dbReference type="ARBA" id="ARBA00023242"/>
    </source>
</evidence>
<dbReference type="EMBL" id="CP097510">
    <property type="protein sequence ID" value="URE29257.1"/>
    <property type="molecule type" value="Genomic_DNA"/>
</dbReference>
<feature type="region of interest" description="Disordered" evidence="8">
    <location>
        <begin position="152"/>
        <end position="179"/>
    </location>
</feature>
<dbReference type="Pfam" id="PF00646">
    <property type="entry name" value="F-box"/>
    <property type="match status" value="1"/>
</dbReference>
<keyword evidence="4" id="KW-0833">Ubl conjugation pathway</keyword>
<accession>A0A9E7KRM9</accession>
<dbReference type="PROSITE" id="PS01031">
    <property type="entry name" value="SHSP"/>
    <property type="match status" value="1"/>
</dbReference>
<evidence type="ECO:0000259" key="9">
    <source>
        <dbReference type="PROSITE" id="PS01031"/>
    </source>
</evidence>
<dbReference type="Pfam" id="PF00011">
    <property type="entry name" value="HSP20"/>
    <property type="match status" value="1"/>
</dbReference>
<dbReference type="FunFam" id="3.80.10.10:FF:000473">
    <property type="entry name" value="EIN3-binding F-box protein 1"/>
    <property type="match status" value="1"/>
</dbReference>
<dbReference type="SUPFAM" id="SSF49764">
    <property type="entry name" value="HSP20-like chaperones"/>
    <property type="match status" value="1"/>
</dbReference>
<dbReference type="SUPFAM" id="SSF81383">
    <property type="entry name" value="F-box domain"/>
    <property type="match status" value="1"/>
</dbReference>
<dbReference type="InterPro" id="IPR002068">
    <property type="entry name" value="A-crystallin/Hsp20_dom"/>
</dbReference>
<reference evidence="10" key="1">
    <citation type="submission" date="2022-05" db="EMBL/GenBank/DDBJ databases">
        <title>The Musa troglodytarum L. genome provides insights into the mechanism of non-climacteric behaviour and enrichment of carotenoids.</title>
        <authorList>
            <person name="Wang J."/>
        </authorList>
    </citation>
    <scope>NUCLEOTIDE SEQUENCE</scope>
    <source>
        <tissue evidence="10">Leaf</tissue>
    </source>
</reference>
<keyword evidence="11" id="KW-1185">Reference proteome</keyword>
<evidence type="ECO:0000256" key="3">
    <source>
        <dbReference type="ARBA" id="ARBA00022745"/>
    </source>
</evidence>
<dbReference type="GO" id="GO:0010105">
    <property type="term" value="P:negative regulation of ethylene-activated signaling pathway"/>
    <property type="evidence" value="ECO:0007669"/>
    <property type="project" value="UniProtKB-ARBA"/>
</dbReference>
<dbReference type="InterPro" id="IPR001810">
    <property type="entry name" value="F-box_dom"/>
</dbReference>
<sequence>MALARACLSNALRSRSFPLLHTGGAARLRGVAAAPSFPYSSSVDAAADSSREDRSDQVAVTRAPPPARGRRSRRLSWRNPWDLSPFHLNDGLGNALLQMSENLNGLLERLSPSRLLGRLTEDDKFYKLRYEVPGLRKEDLRVTVEEGMLVITGESEDEDAGDESSSSTTEDEGEGGWHSRRYGYINATLLLPEDAKADEITAELRDGILRIYIPRSEEKKSNAREIEIKVSLDVVASPATIFSEFIAFPVAGGGVRAHQAEQDVDRDTVQAQTALPWALITNGYQKITSLLVAVLGGRIRIFGFAPPPLVLMAALVNYGGNDDICPGPFYSNPTDSSLLLSFGQKADFYRPPCKRSRVTAPLIFRAGEKVIDEKKLPRSIDTLPDECLFEILRRLPGDKERSNSACVSKHWLMLVSSIRSSELAACNKACVESVKHPSPYLNNDVIVDEQKSENNGYLTRCLDAEEATDIRLASIALGTCSRGGLGKLAIRGSNSTRVTDVGLSAIAHGCPSLRVLSMWKVPFITDVGLSEIAHGCPLLEKLDLCQCPLISDKGLIAVAQKCPNLTSLSIKSCSRIGNEGLQAIGRCCPKLKSVTINDCLQVGDKGIASLVSSASSSLERIKLRTLNISDIALAVIGHYGKNVIDLSLTELQDVNEKGFWVMGNTHGLQKLKSISITCCRGLTDKALQAIAKGSPFLKQLFVRKSCYLSDAGLIAFAGTAKALESLHLEDCNQITLMGILDALLKCNAELKSLSLVRCLGIKDISFECSQLPSCMSLRSLTIQDCPGVTSASIQVVGKICPRLQNIDLSGQVGVTDESLIPLIKHSEVGFVEINLTGCVNVTDDLVIMLVKVHGSSLKMLNLHGCRKITDRSLLAITESCSVLDDLDLSSCSVSDHGVALLASARQLNLHILSLASCAQVTLNSLPFFGNLGLSIMGLNLQDCGLISAHGLRLLEEKLWWCDIIS</sequence>
<dbReference type="InterPro" id="IPR006553">
    <property type="entry name" value="Leu-rich_rpt_Cys-con_subtyp"/>
</dbReference>
<feature type="domain" description="SHSP" evidence="9">
    <location>
        <begin position="105"/>
        <end position="231"/>
    </location>
</feature>
<dbReference type="CDD" id="cd06464">
    <property type="entry name" value="ACD_sHsps-like"/>
    <property type="match status" value="1"/>
</dbReference>
<dbReference type="Pfam" id="PF25372">
    <property type="entry name" value="DUF7885"/>
    <property type="match status" value="2"/>
</dbReference>
<dbReference type="FunFam" id="3.80.10.10:FF:000451">
    <property type="entry name" value="EIN3-binding F-box protein 1"/>
    <property type="match status" value="1"/>
</dbReference>
<protein>
    <submittedName>
        <fullName evidence="10">EIN3-binding F-box protein 1</fullName>
    </submittedName>
</protein>
<proteinExistence type="inferred from homology"/>
<keyword evidence="5" id="KW-0539">Nucleus</keyword>
<dbReference type="GO" id="GO:0031146">
    <property type="term" value="P:SCF-dependent proteasomal ubiquitin-dependent protein catabolic process"/>
    <property type="evidence" value="ECO:0007669"/>
    <property type="project" value="TreeGrafter"/>
</dbReference>
<dbReference type="InterPro" id="IPR036047">
    <property type="entry name" value="F-box-like_dom_sf"/>
</dbReference>
<feature type="region of interest" description="Disordered" evidence="8">
    <location>
        <begin position="43"/>
        <end position="73"/>
    </location>
</feature>
<evidence type="ECO:0000256" key="2">
    <source>
        <dbReference type="ARBA" id="ARBA00004906"/>
    </source>
</evidence>
<dbReference type="InterPro" id="IPR008978">
    <property type="entry name" value="HSP20-like_chaperone"/>
</dbReference>
<dbReference type="Proteomes" id="UP001055439">
    <property type="component" value="Chromosome 8"/>
</dbReference>
<comment type="subcellular location">
    <subcellularLocation>
        <location evidence="1">Nucleus</location>
    </subcellularLocation>
</comment>
<dbReference type="GO" id="GO:0005634">
    <property type="term" value="C:nucleus"/>
    <property type="evidence" value="ECO:0007669"/>
    <property type="project" value="UniProtKB-SubCell"/>
</dbReference>
<dbReference type="SMART" id="SM00256">
    <property type="entry name" value="FBOX"/>
    <property type="match status" value="1"/>
</dbReference>
<dbReference type="InterPro" id="IPR032675">
    <property type="entry name" value="LRR_dom_sf"/>
</dbReference>
<dbReference type="GO" id="GO:0009873">
    <property type="term" value="P:ethylene-activated signaling pathway"/>
    <property type="evidence" value="ECO:0007669"/>
    <property type="project" value="UniProtKB-KW"/>
</dbReference>
<name>A0A9E7KRM9_9LILI</name>
<dbReference type="SUPFAM" id="SSF52047">
    <property type="entry name" value="RNI-like"/>
    <property type="match status" value="2"/>
</dbReference>
<evidence type="ECO:0000256" key="4">
    <source>
        <dbReference type="ARBA" id="ARBA00022786"/>
    </source>
</evidence>
<evidence type="ECO:0000313" key="11">
    <source>
        <dbReference type="Proteomes" id="UP001055439"/>
    </source>
</evidence>
<dbReference type="InterPro" id="IPR057207">
    <property type="entry name" value="FBXL15_LRR"/>
</dbReference>
<evidence type="ECO:0000313" key="10">
    <source>
        <dbReference type="EMBL" id="URE29257.1"/>
    </source>
</evidence>
<dbReference type="PANTHER" id="PTHR13318">
    <property type="entry name" value="PARTNER OF PAIRED, ISOFORM B-RELATED"/>
    <property type="match status" value="1"/>
</dbReference>
<evidence type="ECO:0000256" key="6">
    <source>
        <dbReference type="PROSITE-ProRule" id="PRU00285"/>
    </source>
</evidence>
<evidence type="ECO:0000256" key="7">
    <source>
        <dbReference type="RuleBase" id="RU003616"/>
    </source>
</evidence>
<dbReference type="Gene3D" id="2.60.40.790">
    <property type="match status" value="1"/>
</dbReference>
<comment type="pathway">
    <text evidence="2">Protein modification; protein ubiquitination.</text>
</comment>
<evidence type="ECO:0000256" key="1">
    <source>
        <dbReference type="ARBA" id="ARBA00004123"/>
    </source>
</evidence>
<dbReference type="SMART" id="SM00367">
    <property type="entry name" value="LRR_CC"/>
    <property type="match status" value="13"/>
</dbReference>
<dbReference type="OrthoDB" id="550575at2759"/>
<dbReference type="FunFam" id="3.80.10.10:FF:000595">
    <property type="entry name" value="EIN3-binding F-box protein 1"/>
    <property type="match status" value="1"/>
</dbReference>
<organism evidence="10 11">
    <name type="scientific">Musa troglodytarum</name>
    <name type="common">fe'i banana</name>
    <dbReference type="NCBI Taxonomy" id="320322"/>
    <lineage>
        <taxon>Eukaryota</taxon>
        <taxon>Viridiplantae</taxon>
        <taxon>Streptophyta</taxon>
        <taxon>Embryophyta</taxon>
        <taxon>Tracheophyta</taxon>
        <taxon>Spermatophyta</taxon>
        <taxon>Magnoliopsida</taxon>
        <taxon>Liliopsida</taxon>
        <taxon>Zingiberales</taxon>
        <taxon>Musaceae</taxon>
        <taxon>Musa</taxon>
    </lineage>
</organism>
<gene>
    <name evidence="10" type="ORF">MUK42_03278</name>
</gene>